<dbReference type="EMBL" id="JBHSKJ010000022">
    <property type="protein sequence ID" value="MFC5148907.1"/>
    <property type="molecule type" value="Genomic_DNA"/>
</dbReference>
<evidence type="ECO:0000259" key="5">
    <source>
        <dbReference type="PROSITE" id="PS51462"/>
    </source>
</evidence>
<reference evidence="7" key="1">
    <citation type="journal article" date="2019" name="Int. J. Syst. Evol. Microbiol.">
        <title>The Global Catalogue of Microorganisms (GCM) 10K type strain sequencing project: providing services to taxonomists for standard genome sequencing and annotation.</title>
        <authorList>
            <consortium name="The Broad Institute Genomics Platform"/>
            <consortium name="The Broad Institute Genome Sequencing Center for Infectious Disease"/>
            <person name="Wu L."/>
            <person name="Ma J."/>
        </authorList>
    </citation>
    <scope>NUCLEOTIDE SEQUENCE [LARGE SCALE GENOMIC DNA]</scope>
    <source>
        <strain evidence="7">CGMCC 4.1641</strain>
    </source>
</reference>
<dbReference type="Pfam" id="PF00293">
    <property type="entry name" value="NUDIX"/>
    <property type="match status" value="1"/>
</dbReference>
<keyword evidence="7" id="KW-1185">Reference proteome</keyword>
<feature type="domain" description="Nudix hydrolase" evidence="5">
    <location>
        <begin position="5"/>
        <end position="144"/>
    </location>
</feature>
<evidence type="ECO:0000256" key="2">
    <source>
        <dbReference type="ARBA" id="ARBA00005582"/>
    </source>
</evidence>
<dbReference type="PROSITE" id="PS00893">
    <property type="entry name" value="NUDIX_BOX"/>
    <property type="match status" value="1"/>
</dbReference>
<evidence type="ECO:0000256" key="4">
    <source>
        <dbReference type="RuleBase" id="RU003476"/>
    </source>
</evidence>
<dbReference type="PROSITE" id="PS51462">
    <property type="entry name" value="NUDIX"/>
    <property type="match status" value="1"/>
</dbReference>
<dbReference type="Gene3D" id="3.90.79.10">
    <property type="entry name" value="Nucleoside Triphosphate Pyrophosphohydrolase"/>
    <property type="match status" value="1"/>
</dbReference>
<dbReference type="GO" id="GO:0016787">
    <property type="term" value="F:hydrolase activity"/>
    <property type="evidence" value="ECO:0007669"/>
    <property type="project" value="UniProtKB-KW"/>
</dbReference>
<dbReference type="CDD" id="cd02883">
    <property type="entry name" value="NUDIX_Hydrolase"/>
    <property type="match status" value="1"/>
</dbReference>
<evidence type="ECO:0000256" key="3">
    <source>
        <dbReference type="ARBA" id="ARBA00022801"/>
    </source>
</evidence>
<dbReference type="SUPFAM" id="SSF55811">
    <property type="entry name" value="Nudix"/>
    <property type="match status" value="1"/>
</dbReference>
<name>A0ABW0AA62_9ACTN</name>
<keyword evidence="3 4" id="KW-0378">Hydrolase</keyword>
<dbReference type="Proteomes" id="UP001596222">
    <property type="component" value="Unassembled WGS sequence"/>
</dbReference>
<dbReference type="InterPro" id="IPR020084">
    <property type="entry name" value="NUDIX_hydrolase_CS"/>
</dbReference>
<evidence type="ECO:0000313" key="6">
    <source>
        <dbReference type="EMBL" id="MFC5148907.1"/>
    </source>
</evidence>
<gene>
    <name evidence="6" type="ORF">ACFPP6_30010</name>
</gene>
<evidence type="ECO:0000313" key="7">
    <source>
        <dbReference type="Proteomes" id="UP001596222"/>
    </source>
</evidence>
<protein>
    <submittedName>
        <fullName evidence="6">NUDIX hydrolase</fullName>
    </submittedName>
</protein>
<dbReference type="RefSeq" id="WP_382049357.1">
    <property type="nucleotide sequence ID" value="NZ_JBHSKJ010000022.1"/>
</dbReference>
<sequence>MGDDRMRFGAGAWGLIQRQDGHVLLVHHARSGLWTLPGGKVEEGETLKQAAIREVHEETGLHGEAGRLLVIRHARPGTWFGPLQRTRDSLHFVFAMNVPAEQFRGIRRQEDEVLDIRWWAPEQVMADGRPEPSVLITAALGVLAGRTEGCAYLEDNELR</sequence>
<dbReference type="PANTHER" id="PTHR43046:SF14">
    <property type="entry name" value="MUTT_NUDIX FAMILY PROTEIN"/>
    <property type="match status" value="1"/>
</dbReference>
<proteinExistence type="inferred from homology"/>
<comment type="cofactor">
    <cofactor evidence="1">
        <name>Mg(2+)</name>
        <dbReference type="ChEBI" id="CHEBI:18420"/>
    </cofactor>
</comment>
<dbReference type="PANTHER" id="PTHR43046">
    <property type="entry name" value="GDP-MANNOSE MANNOSYL HYDROLASE"/>
    <property type="match status" value="1"/>
</dbReference>
<dbReference type="InterPro" id="IPR015797">
    <property type="entry name" value="NUDIX_hydrolase-like_dom_sf"/>
</dbReference>
<comment type="caution">
    <text evidence="6">The sequence shown here is derived from an EMBL/GenBank/DDBJ whole genome shotgun (WGS) entry which is preliminary data.</text>
</comment>
<accession>A0ABW0AA62</accession>
<dbReference type="InterPro" id="IPR000086">
    <property type="entry name" value="NUDIX_hydrolase_dom"/>
</dbReference>
<dbReference type="PRINTS" id="PR00502">
    <property type="entry name" value="NUDIXFAMILY"/>
</dbReference>
<evidence type="ECO:0000256" key="1">
    <source>
        <dbReference type="ARBA" id="ARBA00001946"/>
    </source>
</evidence>
<comment type="similarity">
    <text evidence="2 4">Belongs to the Nudix hydrolase family.</text>
</comment>
<organism evidence="6 7">
    <name type="scientific">Streptomyces aureoversilis</name>
    <dbReference type="NCBI Taxonomy" id="67277"/>
    <lineage>
        <taxon>Bacteria</taxon>
        <taxon>Bacillati</taxon>
        <taxon>Actinomycetota</taxon>
        <taxon>Actinomycetes</taxon>
        <taxon>Kitasatosporales</taxon>
        <taxon>Streptomycetaceae</taxon>
        <taxon>Streptomyces</taxon>
    </lineage>
</organism>
<dbReference type="InterPro" id="IPR020476">
    <property type="entry name" value="Nudix_hydrolase"/>
</dbReference>